<gene>
    <name evidence="1" type="ORF">BUALT_Bualt02G0113300</name>
</gene>
<proteinExistence type="predicted"/>
<evidence type="ECO:0000313" key="1">
    <source>
        <dbReference type="EMBL" id="KAG8388320.1"/>
    </source>
</evidence>
<accession>A0AAV6YAF5</accession>
<reference evidence="1" key="1">
    <citation type="submission" date="2019-10" db="EMBL/GenBank/DDBJ databases">
        <authorList>
            <person name="Zhang R."/>
            <person name="Pan Y."/>
            <person name="Wang J."/>
            <person name="Ma R."/>
            <person name="Yu S."/>
        </authorList>
    </citation>
    <scope>NUCLEOTIDE SEQUENCE</scope>
    <source>
        <strain evidence="1">LA-IB0</strain>
        <tissue evidence="1">Leaf</tissue>
    </source>
</reference>
<sequence>MGTPIRGCHNFHALRQHPFGISTCARSDYGFFPVAPVVKTLPMYREQAVRHSPQMTFQHGGPQNVSWDPQVGMRESSMFLHQFASGKKYQKTPLSIFSMHQGVKEPLRGYIQRFNVATLEVPSASADVLSNTFAQGLNDGEFLRSLAKKPPTSFNNLLTRAEKYVNMKEAT</sequence>
<dbReference type="Proteomes" id="UP000826271">
    <property type="component" value="Unassembled WGS sequence"/>
</dbReference>
<dbReference type="EMBL" id="WHWC01000002">
    <property type="protein sequence ID" value="KAG8388320.1"/>
    <property type="molecule type" value="Genomic_DNA"/>
</dbReference>
<keyword evidence="2" id="KW-1185">Reference proteome</keyword>
<dbReference type="AlphaFoldDB" id="A0AAV6YAF5"/>
<evidence type="ECO:0000313" key="2">
    <source>
        <dbReference type="Proteomes" id="UP000826271"/>
    </source>
</evidence>
<name>A0AAV6YAF5_9LAMI</name>
<organism evidence="1 2">
    <name type="scientific">Buddleja alternifolia</name>
    <dbReference type="NCBI Taxonomy" id="168488"/>
    <lineage>
        <taxon>Eukaryota</taxon>
        <taxon>Viridiplantae</taxon>
        <taxon>Streptophyta</taxon>
        <taxon>Embryophyta</taxon>
        <taxon>Tracheophyta</taxon>
        <taxon>Spermatophyta</taxon>
        <taxon>Magnoliopsida</taxon>
        <taxon>eudicotyledons</taxon>
        <taxon>Gunneridae</taxon>
        <taxon>Pentapetalae</taxon>
        <taxon>asterids</taxon>
        <taxon>lamiids</taxon>
        <taxon>Lamiales</taxon>
        <taxon>Scrophulariaceae</taxon>
        <taxon>Buddlejeae</taxon>
        <taxon>Buddleja</taxon>
    </lineage>
</organism>
<comment type="caution">
    <text evidence="1">The sequence shown here is derived from an EMBL/GenBank/DDBJ whole genome shotgun (WGS) entry which is preliminary data.</text>
</comment>
<evidence type="ECO:0008006" key="3">
    <source>
        <dbReference type="Google" id="ProtNLM"/>
    </source>
</evidence>
<protein>
    <recommendedName>
        <fullName evidence="3">Retrotransposon gag domain-containing protein</fullName>
    </recommendedName>
</protein>